<dbReference type="AlphaFoldDB" id="W9HV52"/>
<protein>
    <submittedName>
        <fullName evidence="2">Uncharacterized protein</fullName>
    </submittedName>
</protein>
<sequence>MGFELQRALSCPYPKSGPAATDRPSGRPRKGRAVKRPESTGQLENKSTVVGNRSG</sequence>
<gene>
    <name evidence="2" type="ORF">FOYG_11012</name>
</gene>
<organism evidence="2 3">
    <name type="scientific">Fusarium oxysporum NRRL 32931</name>
    <dbReference type="NCBI Taxonomy" id="660029"/>
    <lineage>
        <taxon>Eukaryota</taxon>
        <taxon>Fungi</taxon>
        <taxon>Dikarya</taxon>
        <taxon>Ascomycota</taxon>
        <taxon>Pezizomycotina</taxon>
        <taxon>Sordariomycetes</taxon>
        <taxon>Hypocreomycetidae</taxon>
        <taxon>Hypocreales</taxon>
        <taxon>Nectriaceae</taxon>
        <taxon>Fusarium</taxon>
        <taxon>Fusarium oxysporum species complex</taxon>
    </lineage>
</organism>
<dbReference type="EMBL" id="JH717845">
    <property type="protein sequence ID" value="EWY86478.1"/>
    <property type="molecule type" value="Genomic_DNA"/>
</dbReference>
<reference evidence="2 3" key="1">
    <citation type="submission" date="2011-06" db="EMBL/GenBank/DDBJ databases">
        <title>The Genome Sequence of Fusarium oxysporum FOSC 3-a.</title>
        <authorList>
            <consortium name="The Broad Institute Genome Sequencing Platform"/>
            <person name="Ma L.-J."/>
            <person name="Gale L.R."/>
            <person name="Schwartz D.C."/>
            <person name="Zhou S."/>
            <person name="Corby-Kistler H."/>
            <person name="Young S.K."/>
            <person name="Zeng Q."/>
            <person name="Gargeya S."/>
            <person name="Fitzgerald M."/>
            <person name="Haas B."/>
            <person name="Abouelleil A."/>
            <person name="Alvarado L."/>
            <person name="Arachchi H.M."/>
            <person name="Berlin A."/>
            <person name="Brown A."/>
            <person name="Chapman S.B."/>
            <person name="Chen Z."/>
            <person name="Dunbar C."/>
            <person name="Freedman E."/>
            <person name="Gearin G."/>
            <person name="Gellesch M."/>
            <person name="Goldberg J."/>
            <person name="Griggs A."/>
            <person name="Gujja S."/>
            <person name="Heiman D."/>
            <person name="Howarth C."/>
            <person name="Larson L."/>
            <person name="Lui A."/>
            <person name="MacDonald P.J.P."/>
            <person name="Mehta T."/>
            <person name="Montmayeur A."/>
            <person name="Murphy C."/>
            <person name="Neiman D."/>
            <person name="Pearson M."/>
            <person name="Priest M."/>
            <person name="Roberts A."/>
            <person name="Saif S."/>
            <person name="Shea T."/>
            <person name="Shenoy N."/>
            <person name="Sisk P."/>
            <person name="Stolte C."/>
            <person name="Sykes S."/>
            <person name="Wortman J."/>
            <person name="Nusbaum C."/>
            <person name="Birren B."/>
        </authorList>
    </citation>
    <scope>NUCLEOTIDE SEQUENCE [LARGE SCALE GENOMIC DNA]</scope>
    <source>
        <strain evidence="3">FOSC 3-a</strain>
    </source>
</reference>
<name>W9HV52_FUSOX</name>
<evidence type="ECO:0000313" key="2">
    <source>
        <dbReference type="EMBL" id="EWY86478.1"/>
    </source>
</evidence>
<proteinExistence type="predicted"/>
<dbReference type="Proteomes" id="UP000030753">
    <property type="component" value="Unassembled WGS sequence"/>
</dbReference>
<evidence type="ECO:0000313" key="3">
    <source>
        <dbReference type="Proteomes" id="UP000030753"/>
    </source>
</evidence>
<dbReference type="HOGENOM" id="CLU_3032379_0_0_1"/>
<accession>W9HV52</accession>
<feature type="compositionally biased region" description="Polar residues" evidence="1">
    <location>
        <begin position="39"/>
        <end position="55"/>
    </location>
</feature>
<feature type="region of interest" description="Disordered" evidence="1">
    <location>
        <begin position="1"/>
        <end position="55"/>
    </location>
</feature>
<evidence type="ECO:0000256" key="1">
    <source>
        <dbReference type="SAM" id="MobiDB-lite"/>
    </source>
</evidence>